<comment type="caution">
    <text evidence="2">The sequence shown here is derived from an EMBL/GenBank/DDBJ whole genome shotgun (WGS) entry which is preliminary data.</text>
</comment>
<evidence type="ECO:0000313" key="2">
    <source>
        <dbReference type="EMBL" id="NJC74367.1"/>
    </source>
</evidence>
<dbReference type="Gene3D" id="3.30.559.30">
    <property type="entry name" value="Nonribosomal peptide synthetase, condensation domain"/>
    <property type="match status" value="1"/>
</dbReference>
<feature type="non-terminal residue" evidence="2">
    <location>
        <position position="131"/>
    </location>
</feature>
<dbReference type="Pfam" id="PF00668">
    <property type="entry name" value="Condensation"/>
    <property type="match status" value="1"/>
</dbReference>
<evidence type="ECO:0000259" key="1">
    <source>
        <dbReference type="Pfam" id="PF00668"/>
    </source>
</evidence>
<dbReference type="SUPFAM" id="SSF52777">
    <property type="entry name" value="CoA-dependent acyltransferases"/>
    <property type="match status" value="1"/>
</dbReference>
<gene>
    <name evidence="2" type="ORF">HC031_32335</name>
</gene>
<proteinExistence type="predicted"/>
<organism evidence="2 3">
    <name type="scientific">Planosporangium thailandense</name>
    <dbReference type="NCBI Taxonomy" id="765197"/>
    <lineage>
        <taxon>Bacteria</taxon>
        <taxon>Bacillati</taxon>
        <taxon>Actinomycetota</taxon>
        <taxon>Actinomycetes</taxon>
        <taxon>Micromonosporales</taxon>
        <taxon>Micromonosporaceae</taxon>
        <taxon>Planosporangium</taxon>
    </lineage>
</organism>
<reference evidence="2 3" key="1">
    <citation type="submission" date="2020-03" db="EMBL/GenBank/DDBJ databases">
        <title>WGS of the type strain of Planosporangium spp.</title>
        <authorList>
            <person name="Thawai C."/>
        </authorList>
    </citation>
    <scope>NUCLEOTIDE SEQUENCE [LARGE SCALE GENOMIC DNA]</scope>
    <source>
        <strain evidence="2 3">TBRC 5610</strain>
    </source>
</reference>
<dbReference type="RefSeq" id="WP_167929252.1">
    <property type="nucleotide sequence ID" value="NZ_JAATVY010000105.1"/>
</dbReference>
<feature type="domain" description="Condensation" evidence="1">
    <location>
        <begin position="1"/>
        <end position="130"/>
    </location>
</feature>
<protein>
    <recommendedName>
        <fullName evidence="1">Condensation domain-containing protein</fullName>
    </recommendedName>
</protein>
<accession>A0ABX0YAG0</accession>
<dbReference type="InterPro" id="IPR001242">
    <property type="entry name" value="Condensation_dom"/>
</dbReference>
<sequence length="131" mass="14713">TVPTRVRVDGAQRVVPWLRALQEQQSESRRFDFVALADLRAWSDLPGGVNLFDSMVVFENYPFDEAAGESGLRIREVRALDPTNFPLALSAYLADRLHFDLAFDPRLFDAATVRQLAERLRLVLAAIGAEP</sequence>
<dbReference type="InterPro" id="IPR023213">
    <property type="entry name" value="CAT-like_dom_sf"/>
</dbReference>
<feature type="non-terminal residue" evidence="2">
    <location>
        <position position="1"/>
    </location>
</feature>
<evidence type="ECO:0000313" key="3">
    <source>
        <dbReference type="Proteomes" id="UP000722989"/>
    </source>
</evidence>
<dbReference type="Gene3D" id="3.30.559.10">
    <property type="entry name" value="Chloramphenicol acetyltransferase-like domain"/>
    <property type="match status" value="1"/>
</dbReference>
<name>A0ABX0YAG0_9ACTN</name>
<keyword evidence="3" id="KW-1185">Reference proteome</keyword>
<dbReference type="EMBL" id="JAATVY010000105">
    <property type="protein sequence ID" value="NJC74367.1"/>
    <property type="molecule type" value="Genomic_DNA"/>
</dbReference>
<dbReference type="Proteomes" id="UP000722989">
    <property type="component" value="Unassembled WGS sequence"/>
</dbReference>